<reference evidence="2 3" key="1">
    <citation type="submission" date="2018-07" db="EMBL/GenBank/DDBJ databases">
        <title>Complete genome sequencing of Ornithinimicrobium sp. AMA3305.</title>
        <authorList>
            <person name="Bae J.-W."/>
        </authorList>
    </citation>
    <scope>NUCLEOTIDE SEQUENCE [LARGE SCALE GENOMIC DNA]</scope>
    <source>
        <strain evidence="2 3">AMA3305</strain>
    </source>
</reference>
<evidence type="ECO:0000256" key="1">
    <source>
        <dbReference type="SAM" id="Phobius"/>
    </source>
</evidence>
<gene>
    <name evidence="2" type="ORF">DV701_08095</name>
</gene>
<dbReference type="OrthoDB" id="5192631at2"/>
<accession>A0A345NM37</accession>
<keyword evidence="3" id="KW-1185">Reference proteome</keyword>
<dbReference type="EMBL" id="CP031229">
    <property type="protein sequence ID" value="AXH96095.1"/>
    <property type="molecule type" value="Genomic_DNA"/>
</dbReference>
<feature type="transmembrane region" description="Helical" evidence="1">
    <location>
        <begin position="145"/>
        <end position="165"/>
    </location>
</feature>
<keyword evidence="1" id="KW-1133">Transmembrane helix</keyword>
<evidence type="ECO:0000313" key="2">
    <source>
        <dbReference type="EMBL" id="AXH96095.1"/>
    </source>
</evidence>
<keyword evidence="1" id="KW-0812">Transmembrane</keyword>
<dbReference type="RefSeq" id="WP_114927860.1">
    <property type="nucleotide sequence ID" value="NZ_CP031229.1"/>
</dbReference>
<dbReference type="AlphaFoldDB" id="A0A345NM37"/>
<organism evidence="2 3">
    <name type="scientific">Ornithinimicrobium avium</name>
    <dbReference type="NCBI Taxonomy" id="2283195"/>
    <lineage>
        <taxon>Bacteria</taxon>
        <taxon>Bacillati</taxon>
        <taxon>Actinomycetota</taxon>
        <taxon>Actinomycetes</taxon>
        <taxon>Micrococcales</taxon>
        <taxon>Ornithinimicrobiaceae</taxon>
        <taxon>Ornithinimicrobium</taxon>
    </lineage>
</organism>
<proteinExistence type="predicted"/>
<dbReference type="KEGG" id="orn:DV701_08095"/>
<feature type="transmembrane region" description="Helical" evidence="1">
    <location>
        <begin position="80"/>
        <end position="99"/>
    </location>
</feature>
<feature type="transmembrane region" description="Helical" evidence="1">
    <location>
        <begin position="172"/>
        <end position="191"/>
    </location>
</feature>
<sequence length="246" mass="25552">MKQTTDYHRLAPSAEKDWVEAFVLEQRLLGVPGDRIGDALAVVESHVAESGEGAQEAFGEARAYARQTADGRKVDDLAPAWVAGVVLGLLGMLVTLAGVSPWLAGEARLEITLGWVATLVLTLAGAGALVLATETVLRLAVDRPWAGAGIVAAFFVVTVVLAVALRQPVADVPVVAVVVVGAAMLALSTALELREVLRGEVEDPILGPGETAPLRRVTGSGVLTACLMPLLTVLLVTLDWAVTALA</sequence>
<protein>
    <submittedName>
        <fullName evidence="2">Uncharacterized protein</fullName>
    </submittedName>
</protein>
<evidence type="ECO:0000313" key="3">
    <source>
        <dbReference type="Proteomes" id="UP000253790"/>
    </source>
</evidence>
<feature type="transmembrane region" description="Helical" evidence="1">
    <location>
        <begin position="111"/>
        <end position="133"/>
    </location>
</feature>
<dbReference type="Proteomes" id="UP000253790">
    <property type="component" value="Chromosome"/>
</dbReference>
<feature type="transmembrane region" description="Helical" evidence="1">
    <location>
        <begin position="222"/>
        <end position="242"/>
    </location>
</feature>
<name>A0A345NM37_9MICO</name>
<keyword evidence="1" id="KW-0472">Membrane</keyword>